<accession>A0AAV1Z7G3</accession>
<feature type="region of interest" description="Disordered" evidence="1">
    <location>
        <begin position="108"/>
        <end position="129"/>
    </location>
</feature>
<reference evidence="2 3" key="1">
    <citation type="submission" date="2024-04" db="EMBL/GenBank/DDBJ databases">
        <authorList>
            <person name="Rising A."/>
            <person name="Reimegard J."/>
            <person name="Sonavane S."/>
            <person name="Akerstrom W."/>
            <person name="Nylinder S."/>
            <person name="Hedman E."/>
            <person name="Kallberg Y."/>
        </authorList>
    </citation>
    <scope>NUCLEOTIDE SEQUENCE [LARGE SCALE GENOMIC DNA]</scope>
</reference>
<evidence type="ECO:0000256" key="1">
    <source>
        <dbReference type="SAM" id="MobiDB-lite"/>
    </source>
</evidence>
<proteinExistence type="predicted"/>
<organism evidence="2 3">
    <name type="scientific">Larinioides sclopetarius</name>
    <dbReference type="NCBI Taxonomy" id="280406"/>
    <lineage>
        <taxon>Eukaryota</taxon>
        <taxon>Metazoa</taxon>
        <taxon>Ecdysozoa</taxon>
        <taxon>Arthropoda</taxon>
        <taxon>Chelicerata</taxon>
        <taxon>Arachnida</taxon>
        <taxon>Araneae</taxon>
        <taxon>Araneomorphae</taxon>
        <taxon>Entelegynae</taxon>
        <taxon>Araneoidea</taxon>
        <taxon>Araneidae</taxon>
        <taxon>Larinioides</taxon>
    </lineage>
</organism>
<name>A0AAV1Z7G3_9ARAC</name>
<evidence type="ECO:0000313" key="3">
    <source>
        <dbReference type="Proteomes" id="UP001497382"/>
    </source>
</evidence>
<dbReference type="EMBL" id="CAXIEN010000028">
    <property type="protein sequence ID" value="CAL1267454.1"/>
    <property type="molecule type" value="Genomic_DNA"/>
</dbReference>
<evidence type="ECO:0000313" key="2">
    <source>
        <dbReference type="EMBL" id="CAL1267454.1"/>
    </source>
</evidence>
<dbReference type="AlphaFoldDB" id="A0AAV1Z7G3"/>
<protein>
    <recommendedName>
        <fullName evidence="4">LAGLIDADG homing endonuclease</fullName>
    </recommendedName>
</protein>
<gene>
    <name evidence="2" type="ORF">LARSCL_LOCUS3678</name>
</gene>
<sequence length="129" mass="14698">MILSLLQISLLASKQDIDVLMSSSLGYILKVYGLCSSDFFILERKSYGKVYGDERTSAKSSKRYVLQCKTNPQIKLLVAIMKRLKINLRYEARISILRKNCHIMAEQKPSNNSFLGRDASSPPKEEKVH</sequence>
<evidence type="ECO:0008006" key="4">
    <source>
        <dbReference type="Google" id="ProtNLM"/>
    </source>
</evidence>
<comment type="caution">
    <text evidence="2">The sequence shown here is derived from an EMBL/GenBank/DDBJ whole genome shotgun (WGS) entry which is preliminary data.</text>
</comment>
<dbReference type="Proteomes" id="UP001497382">
    <property type="component" value="Unassembled WGS sequence"/>
</dbReference>
<keyword evidence="3" id="KW-1185">Reference proteome</keyword>